<keyword evidence="3" id="KW-1185">Reference proteome</keyword>
<feature type="region of interest" description="Disordered" evidence="1">
    <location>
        <begin position="173"/>
        <end position="194"/>
    </location>
</feature>
<sequence length="422" mass="49267">MTNKTNPTVKERIEEEHSQFMELQTRQIKWNQIKYKLDELFKHLPVFEIPPMHFSELSEEQKNKYEYKLWAEVYEIILADTRFSNQANDYLQLIRNRRRLDEEQARNMRNFPFLYIKKDLKQISMEERKRRLAKALKEQLEKLRQGQNGSGINEETRRSKSVRLLIKGQTNKSLFGTESSQGDPQEELNSSPPPHVKSFILKPSVFKLPIALHTQRLIKNIQSSRELRRMEFSKYKTKSGTLDLKDLATHQKNAFSMESSQLLQPSTQADSLSLRLNGDSLLSRNDQKGKFLSYLDSTVSNRSIRKNFHLQKMRIESHLRANSKYKVLQDSSIPIFNTERYQNSQNLNEMQATGNFGREEQNMTHQTFGLSHSQEASAENIRSDSEANIPQSAYLQKQAKYLGVTMKNINSLPPDQCETVTQ</sequence>
<accession>A0A8J8NRY3</accession>
<proteinExistence type="predicted"/>
<reference evidence="2" key="1">
    <citation type="submission" date="2019-06" db="EMBL/GenBank/DDBJ databases">
        <authorList>
            <person name="Zheng W."/>
        </authorList>
    </citation>
    <scope>NUCLEOTIDE SEQUENCE</scope>
    <source>
        <strain evidence="2">QDHG01</strain>
    </source>
</reference>
<feature type="compositionally biased region" description="Polar residues" evidence="1">
    <location>
        <begin position="173"/>
        <end position="190"/>
    </location>
</feature>
<organism evidence="2 3">
    <name type="scientific">Halteria grandinella</name>
    <dbReference type="NCBI Taxonomy" id="5974"/>
    <lineage>
        <taxon>Eukaryota</taxon>
        <taxon>Sar</taxon>
        <taxon>Alveolata</taxon>
        <taxon>Ciliophora</taxon>
        <taxon>Intramacronucleata</taxon>
        <taxon>Spirotrichea</taxon>
        <taxon>Stichotrichia</taxon>
        <taxon>Sporadotrichida</taxon>
        <taxon>Halteriidae</taxon>
        <taxon>Halteria</taxon>
    </lineage>
</organism>
<dbReference type="EMBL" id="RRYP01008552">
    <property type="protein sequence ID" value="TNV79694.1"/>
    <property type="molecule type" value="Genomic_DNA"/>
</dbReference>
<evidence type="ECO:0000313" key="3">
    <source>
        <dbReference type="Proteomes" id="UP000785679"/>
    </source>
</evidence>
<evidence type="ECO:0000256" key="1">
    <source>
        <dbReference type="SAM" id="MobiDB-lite"/>
    </source>
</evidence>
<dbReference type="AlphaFoldDB" id="A0A8J8NRY3"/>
<protein>
    <submittedName>
        <fullName evidence="2">Uncharacterized protein</fullName>
    </submittedName>
</protein>
<gene>
    <name evidence="2" type="ORF">FGO68_gene621</name>
</gene>
<dbReference type="Proteomes" id="UP000785679">
    <property type="component" value="Unassembled WGS sequence"/>
</dbReference>
<comment type="caution">
    <text evidence="2">The sequence shown here is derived from an EMBL/GenBank/DDBJ whole genome shotgun (WGS) entry which is preliminary data.</text>
</comment>
<name>A0A8J8NRY3_HALGN</name>
<evidence type="ECO:0000313" key="2">
    <source>
        <dbReference type="EMBL" id="TNV79694.1"/>
    </source>
</evidence>